<keyword evidence="1" id="KW-0812">Transmembrane</keyword>
<evidence type="ECO:0000313" key="4">
    <source>
        <dbReference type="Proteomes" id="UP000223828"/>
    </source>
</evidence>
<keyword evidence="1" id="KW-1133">Transmembrane helix</keyword>
<feature type="transmembrane region" description="Helical" evidence="1">
    <location>
        <begin position="5"/>
        <end position="26"/>
    </location>
</feature>
<organism evidence="2 4">
    <name type="scientific">Staphylococcus edaphicus</name>
    <dbReference type="NCBI Taxonomy" id="1955013"/>
    <lineage>
        <taxon>Bacteria</taxon>
        <taxon>Bacillati</taxon>
        <taxon>Bacillota</taxon>
        <taxon>Bacilli</taxon>
        <taxon>Bacillales</taxon>
        <taxon>Staphylococcaceae</taxon>
        <taxon>Staphylococcus</taxon>
    </lineage>
</organism>
<reference evidence="2" key="1">
    <citation type="journal article" date="2017" name="Appl. Environ. Microbiol.">
        <title>Staphylococcus edaphicus sp. nov., isolated in Antarctica, harbours mecC gene and genomic islands with suspected role in adaptation to extreme environment.</title>
        <authorList>
            <person name="Pantucek R."/>
            <person name="Sedlacek I."/>
            <person name="Indrakova A."/>
            <person name="Vrbovska V."/>
            <person name="Maslanova I."/>
            <person name="Kovarovic V."/>
            <person name="Svec P."/>
            <person name="Kralova S."/>
            <person name="Kristofova L."/>
            <person name="Keklakova J."/>
            <person name="Petras P."/>
            <person name="Doskar J."/>
        </authorList>
    </citation>
    <scope>NUCLEOTIDE SEQUENCE</scope>
    <source>
        <strain evidence="2">CCM 8730</strain>
    </source>
</reference>
<protein>
    <submittedName>
        <fullName evidence="2">Uncharacterized protein</fullName>
    </submittedName>
</protein>
<dbReference type="Proteomes" id="UP001056588">
    <property type="component" value="Chromosome"/>
</dbReference>
<evidence type="ECO:0000313" key="5">
    <source>
        <dbReference type="Proteomes" id="UP001056588"/>
    </source>
</evidence>
<sequence>MRKIIYALFILLLFVVGIAGIFYGLYIFWKPLAYIVGGFIFIGMAGILNQAYDNTSNGKGGEN</sequence>
<evidence type="ECO:0000256" key="1">
    <source>
        <dbReference type="SAM" id="Phobius"/>
    </source>
</evidence>
<evidence type="ECO:0000313" key="2">
    <source>
        <dbReference type="EMBL" id="PHK50785.1"/>
    </source>
</evidence>
<evidence type="ECO:0000313" key="3">
    <source>
        <dbReference type="EMBL" id="UQW82479.1"/>
    </source>
</evidence>
<keyword evidence="1" id="KW-0472">Membrane</keyword>
<dbReference type="OrthoDB" id="2406868at2"/>
<dbReference type="AlphaFoldDB" id="A0A2C6WRS1"/>
<accession>A0A2C6WRS1</accession>
<reference evidence="2" key="3">
    <citation type="submission" date="2017-10" db="EMBL/GenBank/DDBJ databases">
        <authorList>
            <person name="Vrbovska V."/>
            <person name="Kovarovic V."/>
            <person name="Indrakova A."/>
        </authorList>
    </citation>
    <scope>NUCLEOTIDE SEQUENCE</scope>
    <source>
        <strain evidence="2">CCM 8730</strain>
    </source>
</reference>
<name>A0A2C6WRS1_9STAP</name>
<feature type="transmembrane region" description="Helical" evidence="1">
    <location>
        <begin position="32"/>
        <end position="52"/>
    </location>
</feature>
<reference evidence="4" key="2">
    <citation type="submission" date="2017-10" db="EMBL/GenBank/DDBJ databases">
        <title>Staphylococcus edaphicus sp. nov., isolated in Antarctica, harbouring mecC gene and genomic islands essential in adaptation to extreme environment.</title>
        <authorList>
            <person name="Pantucek R."/>
            <person name="Sedlacek I."/>
            <person name="Indrakova A."/>
            <person name="Vrbovska V."/>
            <person name="Maslanova I."/>
            <person name="Kovarovic V."/>
            <person name="Svec P."/>
            <person name="Kralova S."/>
            <person name="Kristofova L."/>
            <person name="Keklakova J."/>
            <person name="Petras P."/>
            <person name="Doskar J."/>
        </authorList>
    </citation>
    <scope>NUCLEOTIDE SEQUENCE [LARGE SCALE GENOMIC DNA]</scope>
    <source>
        <strain evidence="4">CCM 5085</strain>
    </source>
</reference>
<dbReference type="EMBL" id="MRZN01000001">
    <property type="protein sequence ID" value="PHK50785.1"/>
    <property type="molecule type" value="Genomic_DNA"/>
</dbReference>
<gene>
    <name evidence="2" type="ORF">BTJ66_00330</name>
    <name evidence="3" type="ORF">MNY58_05290</name>
</gene>
<dbReference type="EMBL" id="CP093217">
    <property type="protein sequence ID" value="UQW82479.1"/>
    <property type="molecule type" value="Genomic_DNA"/>
</dbReference>
<proteinExistence type="predicted"/>
<dbReference type="RefSeq" id="WP_099089018.1">
    <property type="nucleotide sequence ID" value="NZ_CP093217.1"/>
</dbReference>
<keyword evidence="5" id="KW-1185">Reference proteome</keyword>
<reference evidence="3" key="4">
    <citation type="submission" date="2022-03" db="EMBL/GenBank/DDBJ databases">
        <title>Complete Genome Sequence of Staphylococcus edaphicus strain CCM 8731.</title>
        <authorList>
            <person name="Rimmer C.O."/>
            <person name="Thomas J.C."/>
        </authorList>
    </citation>
    <scope>NUCLEOTIDE SEQUENCE</scope>
    <source>
        <strain evidence="3">CCM 8731</strain>
    </source>
</reference>
<dbReference type="Proteomes" id="UP000223828">
    <property type="component" value="Unassembled WGS sequence"/>
</dbReference>